<dbReference type="EMBL" id="JAODUO010000964">
    <property type="protein sequence ID" value="KAK2172397.1"/>
    <property type="molecule type" value="Genomic_DNA"/>
</dbReference>
<keyword evidence="3" id="KW-1185">Reference proteome</keyword>
<reference evidence="2" key="1">
    <citation type="journal article" date="2023" name="Mol. Biol. Evol.">
        <title>Third-Generation Sequencing Reveals the Adaptive Role of the Epigenome in Three Deep-Sea Polychaetes.</title>
        <authorList>
            <person name="Perez M."/>
            <person name="Aroh O."/>
            <person name="Sun Y."/>
            <person name="Lan Y."/>
            <person name="Juniper S.K."/>
            <person name="Young C.R."/>
            <person name="Angers B."/>
            <person name="Qian P.Y."/>
        </authorList>
    </citation>
    <scope>NUCLEOTIDE SEQUENCE</scope>
    <source>
        <strain evidence="2">R07B-5</strain>
    </source>
</reference>
<sequence>MTRIPLQVNSDWKHHKNQDVTDSSSEASDSDGSSDLFVPKSQSHYDLTKAYRRRATSASLRAKSHNQVWPRHDDVSASDGEEQSMAKSSLVLLQSSEFASAVNMAHGGQHHEHHRKHHHHRHGDAAIKQEQIRKFKSAENVVPARQAKRKSVHRLSEGDRERRTRCDHKDMEPQVDVSFDAKTMQQWIVKSLNLLFL</sequence>
<accession>A0AAD9KJQ2</accession>
<comment type="caution">
    <text evidence="2">The sequence shown here is derived from an EMBL/GenBank/DDBJ whole genome shotgun (WGS) entry which is preliminary data.</text>
</comment>
<gene>
    <name evidence="2" type="ORF">NP493_964g00079</name>
</gene>
<feature type="compositionally biased region" description="Basic and acidic residues" evidence="1">
    <location>
        <begin position="154"/>
        <end position="165"/>
    </location>
</feature>
<feature type="region of interest" description="Disordered" evidence="1">
    <location>
        <begin position="143"/>
        <end position="165"/>
    </location>
</feature>
<feature type="compositionally biased region" description="Low complexity" evidence="1">
    <location>
        <begin position="22"/>
        <end position="35"/>
    </location>
</feature>
<protein>
    <submittedName>
        <fullName evidence="2">Uncharacterized protein</fullName>
    </submittedName>
</protein>
<name>A0AAD9KJQ2_RIDPI</name>
<feature type="region of interest" description="Disordered" evidence="1">
    <location>
        <begin position="1"/>
        <end position="44"/>
    </location>
</feature>
<dbReference type="Proteomes" id="UP001209878">
    <property type="component" value="Unassembled WGS sequence"/>
</dbReference>
<evidence type="ECO:0000256" key="1">
    <source>
        <dbReference type="SAM" id="MobiDB-lite"/>
    </source>
</evidence>
<proteinExistence type="predicted"/>
<organism evidence="2 3">
    <name type="scientific">Ridgeia piscesae</name>
    <name type="common">Tubeworm</name>
    <dbReference type="NCBI Taxonomy" id="27915"/>
    <lineage>
        <taxon>Eukaryota</taxon>
        <taxon>Metazoa</taxon>
        <taxon>Spiralia</taxon>
        <taxon>Lophotrochozoa</taxon>
        <taxon>Annelida</taxon>
        <taxon>Polychaeta</taxon>
        <taxon>Sedentaria</taxon>
        <taxon>Canalipalpata</taxon>
        <taxon>Sabellida</taxon>
        <taxon>Siboglinidae</taxon>
        <taxon>Ridgeia</taxon>
    </lineage>
</organism>
<feature type="region of interest" description="Disordered" evidence="1">
    <location>
        <begin position="56"/>
        <end position="87"/>
    </location>
</feature>
<evidence type="ECO:0000313" key="3">
    <source>
        <dbReference type="Proteomes" id="UP001209878"/>
    </source>
</evidence>
<evidence type="ECO:0000313" key="2">
    <source>
        <dbReference type="EMBL" id="KAK2172397.1"/>
    </source>
</evidence>
<dbReference type="AlphaFoldDB" id="A0AAD9KJQ2"/>